<dbReference type="EMBL" id="GBRH01161490">
    <property type="protein sequence ID" value="JAE36406.1"/>
    <property type="molecule type" value="Transcribed_RNA"/>
</dbReference>
<reference evidence="1" key="2">
    <citation type="journal article" date="2015" name="Data Brief">
        <title>Shoot transcriptome of the giant reed, Arundo donax.</title>
        <authorList>
            <person name="Barrero R.A."/>
            <person name="Guerrero F.D."/>
            <person name="Moolhuijzen P."/>
            <person name="Goolsby J.A."/>
            <person name="Tidwell J."/>
            <person name="Bellgard S.E."/>
            <person name="Bellgard M.I."/>
        </authorList>
    </citation>
    <scope>NUCLEOTIDE SEQUENCE</scope>
    <source>
        <tissue evidence="1">Shoot tissue taken approximately 20 cm above the soil surface</tissue>
    </source>
</reference>
<protein>
    <submittedName>
        <fullName evidence="1">Uncharacterized protein</fullName>
    </submittedName>
</protein>
<organism evidence="1">
    <name type="scientific">Arundo donax</name>
    <name type="common">Giant reed</name>
    <name type="synonym">Donax arundinaceus</name>
    <dbReference type="NCBI Taxonomy" id="35708"/>
    <lineage>
        <taxon>Eukaryota</taxon>
        <taxon>Viridiplantae</taxon>
        <taxon>Streptophyta</taxon>
        <taxon>Embryophyta</taxon>
        <taxon>Tracheophyta</taxon>
        <taxon>Spermatophyta</taxon>
        <taxon>Magnoliopsida</taxon>
        <taxon>Liliopsida</taxon>
        <taxon>Poales</taxon>
        <taxon>Poaceae</taxon>
        <taxon>PACMAD clade</taxon>
        <taxon>Arundinoideae</taxon>
        <taxon>Arundineae</taxon>
        <taxon>Arundo</taxon>
    </lineage>
</organism>
<accession>A0A0A9HND1</accession>
<dbReference type="AlphaFoldDB" id="A0A0A9HND1"/>
<evidence type="ECO:0000313" key="1">
    <source>
        <dbReference type="EMBL" id="JAE36406.1"/>
    </source>
</evidence>
<reference evidence="1" key="1">
    <citation type="submission" date="2014-09" db="EMBL/GenBank/DDBJ databases">
        <authorList>
            <person name="Magalhaes I.L.F."/>
            <person name="Oliveira U."/>
            <person name="Santos F.R."/>
            <person name="Vidigal T.H.D.A."/>
            <person name="Brescovit A.D."/>
            <person name="Santos A.J."/>
        </authorList>
    </citation>
    <scope>NUCLEOTIDE SEQUENCE</scope>
    <source>
        <tissue evidence="1">Shoot tissue taken approximately 20 cm above the soil surface</tissue>
    </source>
</reference>
<sequence>MRAPSRCPPPRAPSPP</sequence>
<proteinExistence type="predicted"/>
<name>A0A0A9HND1_ARUDO</name>